<sequence length="306" mass="33122">MKPFIPGQILPTTVVGSYPAEPRRTLRSLLDPFHEAACQAVDAQISAGITIISDGQVRGDMIGTFASELPGIRGKDVIGKVMPSGHPITVKDTRYARTRHPYVKGIVTGPSTLSYGLHLDTPNYRTRDELVPDIAEALAVEARSLGEVGITMLQIDEPIFSTGVADLDIGRNAIERITTQVSVPVCLHVCGPLSRIIDEYVRMPVQVLDFEGSVDPDNLSSLSSRDLCAKYIGFGCVDSSSAKLEDVETVIKRIRTGVELLGAERLIIDPDCGLRMLPQDVAYAKLSRLCEAAALVRSETGVDNHQ</sequence>
<evidence type="ECO:0000256" key="2">
    <source>
        <dbReference type="ARBA" id="ARBA00022723"/>
    </source>
</evidence>
<feature type="domain" description="Cobalamin-independent methionine synthase MetE C-terminal/archaeal" evidence="4">
    <location>
        <begin position="10"/>
        <end position="294"/>
    </location>
</feature>
<dbReference type="InterPro" id="IPR038071">
    <property type="entry name" value="UROD/MetE-like_sf"/>
</dbReference>
<dbReference type="CDD" id="cd03311">
    <property type="entry name" value="CIMS_C_terminal_like"/>
    <property type="match status" value="1"/>
</dbReference>
<dbReference type="InterPro" id="IPR002629">
    <property type="entry name" value="Met_Synth_C/arc"/>
</dbReference>
<accession>A0A2V2N351</accession>
<dbReference type="GeneID" id="97547656"/>
<evidence type="ECO:0000313" key="5">
    <source>
        <dbReference type="EMBL" id="PWR70617.1"/>
    </source>
</evidence>
<dbReference type="OrthoDB" id="17656at2157"/>
<dbReference type="Gene3D" id="3.20.20.210">
    <property type="match status" value="1"/>
</dbReference>
<dbReference type="GO" id="GO:0003871">
    <property type="term" value="F:5-methyltetrahydropteroyltriglutamate-homocysteine S-methyltransferase activity"/>
    <property type="evidence" value="ECO:0007669"/>
    <property type="project" value="InterPro"/>
</dbReference>
<dbReference type="RefSeq" id="WP_109969730.1">
    <property type="nucleotide sequence ID" value="NZ_CP176093.1"/>
</dbReference>
<keyword evidence="3" id="KW-0862">Zinc</keyword>
<reference evidence="5 6" key="1">
    <citation type="submission" date="2018-05" db="EMBL/GenBank/DDBJ databases">
        <title>Draft genome of Methanospirillum lacunae Ki8-1.</title>
        <authorList>
            <person name="Dueholm M.S."/>
            <person name="Nielsen P.H."/>
            <person name="Bakmann L.F."/>
            <person name="Otzen D.E."/>
        </authorList>
    </citation>
    <scope>NUCLEOTIDE SEQUENCE [LARGE SCALE GENOMIC DNA]</scope>
    <source>
        <strain evidence="5 6">Ki8-1</strain>
    </source>
</reference>
<dbReference type="NCBIfam" id="NF002119">
    <property type="entry name" value="PRK00957.1"/>
    <property type="match status" value="1"/>
</dbReference>
<organism evidence="5 6">
    <name type="scientific">Methanospirillum lacunae</name>
    <dbReference type="NCBI Taxonomy" id="668570"/>
    <lineage>
        <taxon>Archaea</taxon>
        <taxon>Methanobacteriati</taxon>
        <taxon>Methanobacteriota</taxon>
        <taxon>Stenosarchaea group</taxon>
        <taxon>Methanomicrobia</taxon>
        <taxon>Methanomicrobiales</taxon>
        <taxon>Methanospirillaceae</taxon>
        <taxon>Methanospirillum</taxon>
    </lineage>
</organism>
<dbReference type="PANTHER" id="PTHR30519">
    <property type="entry name" value="5-METHYLTETRAHYDROPTEROYLTRIGLUTAMATE--HOMOCYSTEINE METHYLTRANSFERASE"/>
    <property type="match status" value="1"/>
</dbReference>
<evidence type="ECO:0000256" key="3">
    <source>
        <dbReference type="ARBA" id="ARBA00022833"/>
    </source>
</evidence>
<dbReference type="Pfam" id="PF01717">
    <property type="entry name" value="Meth_synt_2"/>
    <property type="match status" value="1"/>
</dbReference>
<evidence type="ECO:0000259" key="4">
    <source>
        <dbReference type="Pfam" id="PF01717"/>
    </source>
</evidence>
<evidence type="ECO:0000313" key="6">
    <source>
        <dbReference type="Proteomes" id="UP000245657"/>
    </source>
</evidence>
<gene>
    <name evidence="5" type="ORF">DK846_14595</name>
</gene>
<proteinExistence type="predicted"/>
<comment type="caution">
    <text evidence="5">The sequence shown here is derived from an EMBL/GenBank/DDBJ whole genome shotgun (WGS) entry which is preliminary data.</text>
</comment>
<dbReference type="AlphaFoldDB" id="A0A2V2N351"/>
<dbReference type="EMBL" id="QGMY01000011">
    <property type="protein sequence ID" value="PWR70617.1"/>
    <property type="molecule type" value="Genomic_DNA"/>
</dbReference>
<evidence type="ECO:0000256" key="1">
    <source>
        <dbReference type="ARBA" id="ARBA00001947"/>
    </source>
</evidence>
<dbReference type="Proteomes" id="UP000245657">
    <property type="component" value="Unassembled WGS sequence"/>
</dbReference>
<comment type="cofactor">
    <cofactor evidence="1">
        <name>Zn(2+)</name>
        <dbReference type="ChEBI" id="CHEBI:29105"/>
    </cofactor>
</comment>
<keyword evidence="6" id="KW-1185">Reference proteome</keyword>
<dbReference type="GO" id="GO:0008270">
    <property type="term" value="F:zinc ion binding"/>
    <property type="evidence" value="ECO:0007669"/>
    <property type="project" value="InterPro"/>
</dbReference>
<protein>
    <submittedName>
        <fullName evidence="5">Methionine synthase</fullName>
    </submittedName>
</protein>
<dbReference type="GO" id="GO:0009086">
    <property type="term" value="P:methionine biosynthetic process"/>
    <property type="evidence" value="ECO:0007669"/>
    <property type="project" value="InterPro"/>
</dbReference>
<name>A0A2V2N351_9EURY</name>
<dbReference type="SUPFAM" id="SSF51726">
    <property type="entry name" value="UROD/MetE-like"/>
    <property type="match status" value="1"/>
</dbReference>
<keyword evidence="2" id="KW-0479">Metal-binding</keyword>